<evidence type="ECO:0000313" key="2">
    <source>
        <dbReference type="Proteomes" id="UP000248856"/>
    </source>
</evidence>
<dbReference type="AlphaFoldDB" id="A0A328Y9M7"/>
<name>A0A328Y9M7_9BURK</name>
<accession>A0A328Y9M7</accession>
<sequence length="49" mass="5866">MFEPRCINRSHFGTSYLKNISLLNYFTHQTINIMDRNPIKDQLNQSIHD</sequence>
<gene>
    <name evidence="1" type="ORF">AX018_11135</name>
</gene>
<dbReference type="Proteomes" id="UP000248856">
    <property type="component" value="Unassembled WGS sequence"/>
</dbReference>
<evidence type="ECO:0000313" key="1">
    <source>
        <dbReference type="EMBL" id="RAR70718.1"/>
    </source>
</evidence>
<comment type="caution">
    <text evidence="1">The sequence shown here is derived from an EMBL/GenBank/DDBJ whole genome shotgun (WGS) entry which is preliminary data.</text>
</comment>
<protein>
    <submittedName>
        <fullName evidence="1">Uncharacterized protein</fullName>
    </submittedName>
</protein>
<proteinExistence type="predicted"/>
<keyword evidence="2" id="KW-1185">Reference proteome</keyword>
<organism evidence="1 2">
    <name type="scientific">Paracidovorax anthurii</name>
    <dbReference type="NCBI Taxonomy" id="78229"/>
    <lineage>
        <taxon>Bacteria</taxon>
        <taxon>Pseudomonadati</taxon>
        <taxon>Pseudomonadota</taxon>
        <taxon>Betaproteobacteria</taxon>
        <taxon>Burkholderiales</taxon>
        <taxon>Comamonadaceae</taxon>
        <taxon>Paracidovorax</taxon>
    </lineage>
</organism>
<dbReference type="EMBL" id="QLTA01000113">
    <property type="protein sequence ID" value="RAR70718.1"/>
    <property type="molecule type" value="Genomic_DNA"/>
</dbReference>
<reference evidence="1 2" key="1">
    <citation type="submission" date="2018-06" db="EMBL/GenBank/DDBJ databases">
        <title>Genomic Encyclopedia of Archaeal and Bacterial Type Strains, Phase II (KMG-II): from individual species to whole genera.</title>
        <authorList>
            <person name="Goeker M."/>
        </authorList>
    </citation>
    <scope>NUCLEOTIDE SEQUENCE [LARGE SCALE GENOMIC DNA]</scope>
    <source>
        <strain evidence="1 2">CFPB 3232</strain>
    </source>
</reference>